<dbReference type="InterPro" id="IPR013083">
    <property type="entry name" value="Znf_RING/FYVE/PHD"/>
</dbReference>
<accession>A0AAV6IKJ2</accession>
<dbReference type="Pfam" id="PF13456">
    <property type="entry name" value="RVT_3"/>
    <property type="match status" value="1"/>
</dbReference>
<dbReference type="AlphaFoldDB" id="A0AAV6IKJ2"/>
<dbReference type="CDD" id="cd06222">
    <property type="entry name" value="RNase_H_like"/>
    <property type="match status" value="1"/>
</dbReference>
<gene>
    <name evidence="3" type="ORF">RHGRI_029789</name>
</gene>
<protein>
    <recommendedName>
        <fullName evidence="5">RNase H type-1 domain-containing protein</fullName>
    </recommendedName>
</protein>
<evidence type="ECO:0008006" key="5">
    <source>
        <dbReference type="Google" id="ProtNLM"/>
    </source>
</evidence>
<feature type="domain" description="Cellulose synthase RING-type zinc finger" evidence="2">
    <location>
        <begin position="287"/>
        <end position="317"/>
    </location>
</feature>
<reference evidence="3" key="1">
    <citation type="submission" date="2020-08" db="EMBL/GenBank/DDBJ databases">
        <title>Plant Genome Project.</title>
        <authorList>
            <person name="Zhang R.-G."/>
        </authorList>
    </citation>
    <scope>NUCLEOTIDE SEQUENCE</scope>
    <source>
        <strain evidence="3">WSP0</strain>
        <tissue evidence="3">Leaf</tissue>
    </source>
</reference>
<feature type="domain" description="RNase H type-1" evidence="1">
    <location>
        <begin position="142"/>
        <end position="204"/>
    </location>
</feature>
<dbReference type="GO" id="GO:0004523">
    <property type="term" value="F:RNA-DNA hybrid ribonuclease activity"/>
    <property type="evidence" value="ECO:0007669"/>
    <property type="project" value="InterPro"/>
</dbReference>
<evidence type="ECO:0000313" key="4">
    <source>
        <dbReference type="Proteomes" id="UP000823749"/>
    </source>
</evidence>
<dbReference type="Gene3D" id="3.30.40.10">
    <property type="entry name" value="Zinc/RING finger domain, C3HC4 (zinc finger)"/>
    <property type="match status" value="1"/>
</dbReference>
<dbReference type="InterPro" id="IPR012337">
    <property type="entry name" value="RNaseH-like_sf"/>
</dbReference>
<dbReference type="InterPro" id="IPR044730">
    <property type="entry name" value="RNase_H-like_dom_plant"/>
</dbReference>
<organism evidence="3 4">
    <name type="scientific">Rhododendron griersonianum</name>
    <dbReference type="NCBI Taxonomy" id="479676"/>
    <lineage>
        <taxon>Eukaryota</taxon>
        <taxon>Viridiplantae</taxon>
        <taxon>Streptophyta</taxon>
        <taxon>Embryophyta</taxon>
        <taxon>Tracheophyta</taxon>
        <taxon>Spermatophyta</taxon>
        <taxon>Magnoliopsida</taxon>
        <taxon>eudicotyledons</taxon>
        <taxon>Gunneridae</taxon>
        <taxon>Pentapetalae</taxon>
        <taxon>asterids</taxon>
        <taxon>Ericales</taxon>
        <taxon>Ericaceae</taxon>
        <taxon>Ericoideae</taxon>
        <taxon>Rhodoreae</taxon>
        <taxon>Rhododendron</taxon>
    </lineage>
</organism>
<evidence type="ECO:0000313" key="3">
    <source>
        <dbReference type="EMBL" id="KAG5529211.1"/>
    </source>
</evidence>
<dbReference type="Pfam" id="PF14569">
    <property type="entry name" value="zf-UDP"/>
    <property type="match status" value="1"/>
</dbReference>
<evidence type="ECO:0000259" key="2">
    <source>
        <dbReference type="Pfam" id="PF14569"/>
    </source>
</evidence>
<dbReference type="GO" id="GO:0003676">
    <property type="term" value="F:nucleic acid binding"/>
    <property type="evidence" value="ECO:0007669"/>
    <property type="project" value="InterPro"/>
</dbReference>
<sequence length="637" mass="71712">MRLETTRKLIEGIMTEDKPVGGELRRVKFPIQKKKSNKSFVDVPLDAKDFALLRARRRVHHQHQQFCQNFGFNNMEILFGGDYFLKNLHKAEATYLCWTAPPEGVLSLCCDSLYQYGDGVGGCGFVLRTHIVKKALEMVRDMKLGAREICVQSDSKNVVSVLQKKNGSSKVAACIHEIARELGKVTFVFIFREMNQAANFLATMSMDPGLQYFTHDAMPEQLRSILHEERIGLFEMGLELSLACLKAVAKFAFGIGLTQVLDEVEQRDCVVCSRMAPFFSAPSQVTSVKELIGLICQICGDEIEVTADGKPFVACNEWSPRVNGDEEEEEFDGFNYEFEYRNNDHQHFAEEALSSHLSTGHGHQRNASEVTAPCDIQSPPLNLEFQMSHSSPMTKTPRGELDARISLDKHVLIIPRFTGRGTQVHLVQFSDSMSCQIPPRPMDPKKDLAVYGWSTVAWKDRMEEWKKRQNERLQVVKHEGHGGDDSDGLDLPNLDFFGDILIASLGTDTMILASRFVLDSPIRLGAVNTGVGVILCVSYSHQDAANWRNRSFPHFDMLKIEEATNKFSQALGVDLDIAQKRDQINDGLRKLSKISVLQRHKALLAIAHDQAMTACFFTLKDEEKEVFVKTLLMGDLE</sequence>
<dbReference type="InterPro" id="IPR027934">
    <property type="entry name" value="CES_Znf_RING"/>
</dbReference>
<keyword evidence="4" id="KW-1185">Reference proteome</keyword>
<dbReference type="SUPFAM" id="SSF53098">
    <property type="entry name" value="Ribonuclease H-like"/>
    <property type="match status" value="1"/>
</dbReference>
<dbReference type="PANTHER" id="PTHR47723">
    <property type="entry name" value="OS05G0353850 PROTEIN"/>
    <property type="match status" value="1"/>
</dbReference>
<proteinExistence type="predicted"/>
<evidence type="ECO:0000259" key="1">
    <source>
        <dbReference type="Pfam" id="PF13456"/>
    </source>
</evidence>
<dbReference type="SUPFAM" id="SSF57850">
    <property type="entry name" value="RING/U-box"/>
    <property type="match status" value="1"/>
</dbReference>
<dbReference type="PANTHER" id="PTHR47723:SF24">
    <property type="entry name" value="RNASE H TYPE-1 DOMAIN-CONTAINING PROTEIN"/>
    <property type="match status" value="1"/>
</dbReference>
<dbReference type="Gene3D" id="3.30.420.10">
    <property type="entry name" value="Ribonuclease H-like superfamily/Ribonuclease H"/>
    <property type="match status" value="1"/>
</dbReference>
<dbReference type="InterPro" id="IPR053151">
    <property type="entry name" value="RNase_H-like"/>
</dbReference>
<dbReference type="InterPro" id="IPR002156">
    <property type="entry name" value="RNaseH_domain"/>
</dbReference>
<dbReference type="InterPro" id="IPR036397">
    <property type="entry name" value="RNaseH_sf"/>
</dbReference>
<name>A0AAV6IKJ2_9ERIC</name>
<dbReference type="Proteomes" id="UP000823749">
    <property type="component" value="Chromosome 10"/>
</dbReference>
<comment type="caution">
    <text evidence="3">The sequence shown here is derived from an EMBL/GenBank/DDBJ whole genome shotgun (WGS) entry which is preliminary data.</text>
</comment>
<dbReference type="EMBL" id="JACTNZ010000010">
    <property type="protein sequence ID" value="KAG5529211.1"/>
    <property type="molecule type" value="Genomic_DNA"/>
</dbReference>